<dbReference type="AlphaFoldDB" id="A0A3R7LTW8"/>
<dbReference type="Gene3D" id="3.30.420.10">
    <property type="entry name" value="Ribonuclease H-like superfamily/Ribonuclease H"/>
    <property type="match status" value="1"/>
</dbReference>
<accession>A0A3R7LTW8</accession>
<evidence type="ECO:0008006" key="4">
    <source>
        <dbReference type="Google" id="ProtNLM"/>
    </source>
</evidence>
<proteinExistence type="predicted"/>
<dbReference type="GO" id="GO:0003676">
    <property type="term" value="F:nucleic acid binding"/>
    <property type="evidence" value="ECO:0007669"/>
    <property type="project" value="InterPro"/>
</dbReference>
<organism evidence="2 3">
    <name type="scientific">Penaeus vannamei</name>
    <name type="common">Whiteleg shrimp</name>
    <name type="synonym">Litopenaeus vannamei</name>
    <dbReference type="NCBI Taxonomy" id="6689"/>
    <lineage>
        <taxon>Eukaryota</taxon>
        <taxon>Metazoa</taxon>
        <taxon>Ecdysozoa</taxon>
        <taxon>Arthropoda</taxon>
        <taxon>Crustacea</taxon>
        <taxon>Multicrustacea</taxon>
        <taxon>Malacostraca</taxon>
        <taxon>Eumalacostraca</taxon>
        <taxon>Eucarida</taxon>
        <taxon>Decapoda</taxon>
        <taxon>Dendrobranchiata</taxon>
        <taxon>Penaeoidea</taxon>
        <taxon>Penaeidae</taxon>
        <taxon>Penaeus</taxon>
    </lineage>
</organism>
<evidence type="ECO:0000256" key="1">
    <source>
        <dbReference type="SAM" id="MobiDB-lite"/>
    </source>
</evidence>
<gene>
    <name evidence="2" type="ORF">C7M84_019356</name>
</gene>
<dbReference type="EMBL" id="QCYY01003553">
    <property type="protein sequence ID" value="ROT62773.1"/>
    <property type="molecule type" value="Genomic_DNA"/>
</dbReference>
<sequence>MLRASLVSSGSEWDQWTPIIQMAINSTFHSTLGHTPHFVVYGEDKRLPYELLEQNPRPAYTDDYVRRAVRKKQEIYRTAQQTFMIRERQNHPPAAQASPSQRRPAGSSRIPPGFRPGHSQPKTVTQSWFHFDSLKLSRKHYEDEFFRANPSDHATSQEPGAIVSFVGSYVEVSISLDALSSYVEVSISLDALSSFYISASTHLSLIEQYTHAISTDASLTAGQISSLLSFLSLSHADLASFKDRLPRPRPRRQRRGLFNFLGDVISYLFGIATHDELDARFDNYERTLGSVVGKFKGTISDTVNSLNNVTRQLSIYTDTNSQLIAHEQHFTLLLAHVSLYQSRVRLFVDYFNSLTHDLSLQSMASSCLPSSLQLLSGPSSSGSPATPDLPHCSP</sequence>
<evidence type="ECO:0000313" key="3">
    <source>
        <dbReference type="Proteomes" id="UP000283509"/>
    </source>
</evidence>
<reference evidence="2 3" key="2">
    <citation type="submission" date="2019-01" db="EMBL/GenBank/DDBJ databases">
        <title>The decoding of complex shrimp genome reveals the adaptation for benthos swimmer, frequently molting mechanism and breeding impact on genome.</title>
        <authorList>
            <person name="Sun Y."/>
            <person name="Gao Y."/>
            <person name="Yu Y."/>
        </authorList>
    </citation>
    <scope>NUCLEOTIDE SEQUENCE [LARGE SCALE GENOMIC DNA]</scope>
    <source>
        <tissue evidence="2">Muscle</tissue>
    </source>
</reference>
<dbReference type="Proteomes" id="UP000283509">
    <property type="component" value="Unassembled WGS sequence"/>
</dbReference>
<reference evidence="2 3" key="1">
    <citation type="submission" date="2018-04" db="EMBL/GenBank/DDBJ databases">
        <authorList>
            <person name="Zhang X."/>
            <person name="Yuan J."/>
            <person name="Li F."/>
            <person name="Xiang J."/>
        </authorList>
    </citation>
    <scope>NUCLEOTIDE SEQUENCE [LARGE SCALE GENOMIC DNA]</scope>
    <source>
        <tissue evidence="2">Muscle</tissue>
    </source>
</reference>
<keyword evidence="3" id="KW-1185">Reference proteome</keyword>
<evidence type="ECO:0000313" key="2">
    <source>
        <dbReference type="EMBL" id="ROT62773.1"/>
    </source>
</evidence>
<feature type="region of interest" description="Disordered" evidence="1">
    <location>
        <begin position="83"/>
        <end position="123"/>
    </location>
</feature>
<comment type="caution">
    <text evidence="2">The sequence shown here is derived from an EMBL/GenBank/DDBJ whole genome shotgun (WGS) entry which is preliminary data.</text>
</comment>
<protein>
    <recommendedName>
        <fullName evidence="4">Integrase catalytic domain-containing protein</fullName>
    </recommendedName>
</protein>
<dbReference type="InterPro" id="IPR036397">
    <property type="entry name" value="RNaseH_sf"/>
</dbReference>
<name>A0A3R7LTW8_PENVA</name>